<dbReference type="EMBL" id="CAADFL010000051">
    <property type="protein sequence ID" value="VFK07797.1"/>
    <property type="molecule type" value="Genomic_DNA"/>
</dbReference>
<evidence type="ECO:0000313" key="4">
    <source>
        <dbReference type="EMBL" id="VFJ47562.1"/>
    </source>
</evidence>
<dbReference type="Gene3D" id="3.30.300.30">
    <property type="match status" value="1"/>
</dbReference>
<dbReference type="Pfam" id="PF00501">
    <property type="entry name" value="AMP-binding"/>
    <property type="match status" value="1"/>
</dbReference>
<sequence>MLVSPSRRTTSMEFDVARCGSPWRAHQHPTPYTGLSLRKTCTKTINTVSTMESFYDRRETRSIDEREAAQLAELQSLLDRAKANPLHAERIGDGGILSLDDLAELPLLRKSDLIGIQAGTPPFGGLNLAEIGRMHHVYRSPGPINDYDGTESDWWRVGRALYAAGFRPGDIVHNSFSYHFTPAGMLFDRGAVNIGCTVFPAGTENTEFQAEAMAVFRASAYTGVPDFLPRLLEKADESALDTTSLTKACVSAGPLFPSVRQGLNDRGVGVYQCYVIADLGLIAYETPALEAMVIDEDVLVEIVRPGTGTPVPDGEVGEVVVTALSHQELPLIRLAIGDLSAIMPGQSPCGRTGKRLKGWLGRADQTVKVRGMFVHPEQVARVLEQCGLDARGRLVVGREGNRDTMTLHVEHDGPAEGLVARLESTIKNTFNLRGEVRIEPIGALPNDGKVIEDKRDTTAQLSQP</sequence>
<gene>
    <name evidence="3" type="ORF">BECKFM1743A_GA0114220_1004611</name>
    <name evidence="5" type="ORF">BECKFM1743B_GA0114221_100511</name>
    <name evidence="4" type="ORF">BECKFM1743C_GA0114222_1004611</name>
</gene>
<dbReference type="Gene3D" id="3.40.50.12780">
    <property type="entry name" value="N-terminal domain of ligase-like"/>
    <property type="match status" value="1"/>
</dbReference>
<evidence type="ECO:0000313" key="5">
    <source>
        <dbReference type="EMBL" id="VFK07797.1"/>
    </source>
</evidence>
<name>A0A450S6P3_9GAMM</name>
<feature type="region of interest" description="Disordered" evidence="1">
    <location>
        <begin position="445"/>
        <end position="464"/>
    </location>
</feature>
<dbReference type="PANTHER" id="PTHR43845:SF1">
    <property type="entry name" value="BLR5969 PROTEIN"/>
    <property type="match status" value="1"/>
</dbReference>
<reference evidence="4" key="1">
    <citation type="submission" date="2019-02" db="EMBL/GenBank/DDBJ databases">
        <authorList>
            <person name="Gruber-Vodicka R. H."/>
            <person name="Seah K. B. B."/>
        </authorList>
    </citation>
    <scope>NUCLEOTIDE SEQUENCE</scope>
    <source>
        <strain evidence="3">BECK_BZ163</strain>
        <strain evidence="5">BECK_BZ164</strain>
        <strain evidence="4">BECK_BZ165</strain>
    </source>
</reference>
<dbReference type="PANTHER" id="PTHR43845">
    <property type="entry name" value="BLR5969 PROTEIN"/>
    <property type="match status" value="1"/>
</dbReference>
<evidence type="ECO:0000313" key="3">
    <source>
        <dbReference type="EMBL" id="VFJ47315.1"/>
    </source>
</evidence>
<dbReference type="GO" id="GO:0016874">
    <property type="term" value="F:ligase activity"/>
    <property type="evidence" value="ECO:0007669"/>
    <property type="project" value="UniProtKB-KW"/>
</dbReference>
<evidence type="ECO:0000259" key="2">
    <source>
        <dbReference type="Pfam" id="PF00501"/>
    </source>
</evidence>
<keyword evidence="4" id="KW-0436">Ligase</keyword>
<proteinExistence type="predicted"/>
<organism evidence="4">
    <name type="scientific">Candidatus Kentrum sp. FM</name>
    <dbReference type="NCBI Taxonomy" id="2126340"/>
    <lineage>
        <taxon>Bacteria</taxon>
        <taxon>Pseudomonadati</taxon>
        <taxon>Pseudomonadota</taxon>
        <taxon>Gammaproteobacteria</taxon>
        <taxon>Candidatus Kentrum</taxon>
    </lineage>
</organism>
<dbReference type="InterPro" id="IPR045851">
    <property type="entry name" value="AMP-bd_C_sf"/>
</dbReference>
<protein>
    <submittedName>
        <fullName evidence="4">Phenylacetate-CoA ligase</fullName>
    </submittedName>
</protein>
<dbReference type="InterPro" id="IPR000873">
    <property type="entry name" value="AMP-dep_synth/lig_dom"/>
</dbReference>
<dbReference type="SUPFAM" id="SSF56801">
    <property type="entry name" value="Acetyl-CoA synthetase-like"/>
    <property type="match status" value="1"/>
</dbReference>
<dbReference type="EMBL" id="CAADFA010000046">
    <property type="protein sequence ID" value="VFJ47562.1"/>
    <property type="molecule type" value="Genomic_DNA"/>
</dbReference>
<evidence type="ECO:0000256" key="1">
    <source>
        <dbReference type="SAM" id="MobiDB-lite"/>
    </source>
</evidence>
<dbReference type="AlphaFoldDB" id="A0A450S6P3"/>
<feature type="domain" description="AMP-dependent synthetase/ligase" evidence="2">
    <location>
        <begin position="188"/>
        <end position="321"/>
    </location>
</feature>
<dbReference type="InterPro" id="IPR042099">
    <property type="entry name" value="ANL_N_sf"/>
</dbReference>
<accession>A0A450S6P3</accession>
<dbReference type="EMBL" id="CAADEZ010000046">
    <property type="protein sequence ID" value="VFJ47315.1"/>
    <property type="molecule type" value="Genomic_DNA"/>
</dbReference>